<accession>A0AAW0U3K5</accession>
<organism evidence="5 6">
    <name type="scientific">Scylla paramamosain</name>
    <name type="common">Mud crab</name>
    <dbReference type="NCBI Taxonomy" id="85552"/>
    <lineage>
        <taxon>Eukaryota</taxon>
        <taxon>Metazoa</taxon>
        <taxon>Ecdysozoa</taxon>
        <taxon>Arthropoda</taxon>
        <taxon>Crustacea</taxon>
        <taxon>Multicrustacea</taxon>
        <taxon>Malacostraca</taxon>
        <taxon>Eumalacostraca</taxon>
        <taxon>Eucarida</taxon>
        <taxon>Decapoda</taxon>
        <taxon>Pleocyemata</taxon>
        <taxon>Brachyura</taxon>
        <taxon>Eubrachyura</taxon>
        <taxon>Portunoidea</taxon>
        <taxon>Portunidae</taxon>
        <taxon>Portuninae</taxon>
        <taxon>Scylla</taxon>
    </lineage>
</organism>
<feature type="binding site" evidence="4">
    <location>
        <position position="304"/>
    </location>
    <ligand>
        <name>Fe cation</name>
        <dbReference type="ChEBI" id="CHEBI:24875"/>
        <note>catalytic</note>
    </ligand>
</feature>
<dbReference type="Proteomes" id="UP001487740">
    <property type="component" value="Unassembled WGS sequence"/>
</dbReference>
<keyword evidence="6" id="KW-1185">Reference proteome</keyword>
<proteinExistence type="inferred from homology"/>
<protein>
    <submittedName>
        <fullName evidence="5">Uncharacterized protein</fullName>
    </submittedName>
</protein>
<feature type="binding site" evidence="4">
    <location>
        <position position="232"/>
    </location>
    <ligand>
        <name>Fe cation</name>
        <dbReference type="ChEBI" id="CHEBI:24875"/>
        <note>catalytic</note>
    </ligand>
</feature>
<dbReference type="GO" id="GO:0003834">
    <property type="term" value="F:beta-carotene 15,15'-dioxygenase activity"/>
    <property type="evidence" value="ECO:0007669"/>
    <property type="project" value="TreeGrafter"/>
</dbReference>
<dbReference type="Pfam" id="PF03055">
    <property type="entry name" value="RPE65"/>
    <property type="match status" value="1"/>
</dbReference>
<dbReference type="GO" id="GO:0010436">
    <property type="term" value="F:carotenoid dioxygenase activity"/>
    <property type="evidence" value="ECO:0007669"/>
    <property type="project" value="TreeGrafter"/>
</dbReference>
<feature type="binding site" evidence="4">
    <location>
        <position position="517"/>
    </location>
    <ligand>
        <name>Fe cation</name>
        <dbReference type="ChEBI" id="CHEBI:24875"/>
        <note>catalytic</note>
    </ligand>
</feature>
<comment type="cofactor">
    <cofactor evidence="4">
        <name>Fe(2+)</name>
        <dbReference type="ChEBI" id="CHEBI:29033"/>
    </cofactor>
    <text evidence="4">Binds 1 Fe(2+) ion per subunit.</text>
</comment>
<keyword evidence="3 4" id="KW-0408">Iron</keyword>
<dbReference type="GO" id="GO:0016121">
    <property type="term" value="P:carotene catabolic process"/>
    <property type="evidence" value="ECO:0007669"/>
    <property type="project" value="TreeGrafter"/>
</dbReference>
<gene>
    <name evidence="5" type="ORF">O3P69_005839</name>
</gene>
<sequence>MENFKDMFSTIEERVEPQSAQLTGELPAWLRGNLIRVGPGKFDFGDFTLNHWLDGMAILHKFHIDNGQVTFRSKYLRSDSYKKACIAQRPVFTEFGTHCFPDPCKNIFSRMFSQFEMTDNASSSVVLMEDQVFVSSETCYIRRVDPATLDTKEKVDLNKLMSVNFASSHPITDSTGTTYNLGCSFLSGPKYHIVRVPPSNNSHNLTGSDPWLNAKTLSTISSSWKACYGYYHSFAMSENYVVFLEQPLLVSTLKLATAQLKSRSLNDCFEWHPQEKVKFIVIRKSTGEVVKTRYVSEEAFFVFHHVNAYEIDDKLVVDVVAYPRPSIIEKLYLNKVRMNQYSSEDPPQLKRFVLPLISDRDLQNAHDGEELASLPNCSASAVKARGGQSGVYVSLTGAGIGEPGFDMPVVNKKYTGQQYRYVYGTGGYDQGYFKNAICKMDVETGQSLVWRGTEHQYIAEPTFVPSPDAIDEDDGVLLLSVADVRKGAPDFLLVVDAKTMEEICRATIDAPLPCSIHGVFLPDRY</sequence>
<name>A0AAW0U3K5_SCYPA</name>
<evidence type="ECO:0000313" key="5">
    <source>
        <dbReference type="EMBL" id="KAK8394647.1"/>
    </source>
</evidence>
<dbReference type="AlphaFoldDB" id="A0AAW0U3K5"/>
<keyword evidence="2 4" id="KW-0479">Metal-binding</keyword>
<evidence type="ECO:0000256" key="3">
    <source>
        <dbReference type="ARBA" id="ARBA00023004"/>
    </source>
</evidence>
<dbReference type="EMBL" id="JARAKH010000018">
    <property type="protein sequence ID" value="KAK8394647.1"/>
    <property type="molecule type" value="Genomic_DNA"/>
</dbReference>
<comment type="similarity">
    <text evidence="1">Belongs to the carotenoid oxygenase family.</text>
</comment>
<dbReference type="GO" id="GO:0042574">
    <property type="term" value="P:retinal metabolic process"/>
    <property type="evidence" value="ECO:0007669"/>
    <property type="project" value="TreeGrafter"/>
</dbReference>
<dbReference type="PANTHER" id="PTHR10543">
    <property type="entry name" value="BETA-CAROTENE DIOXYGENASE"/>
    <property type="match status" value="1"/>
</dbReference>
<evidence type="ECO:0000256" key="4">
    <source>
        <dbReference type="PIRSR" id="PIRSR604294-1"/>
    </source>
</evidence>
<dbReference type="InterPro" id="IPR004294">
    <property type="entry name" value="Carotenoid_Oase"/>
</dbReference>
<comment type="caution">
    <text evidence="5">The sequence shown here is derived from an EMBL/GenBank/DDBJ whole genome shotgun (WGS) entry which is preliminary data.</text>
</comment>
<feature type="binding site" evidence="4">
    <location>
        <position position="169"/>
    </location>
    <ligand>
        <name>Fe cation</name>
        <dbReference type="ChEBI" id="CHEBI:24875"/>
        <note>catalytic</note>
    </ligand>
</feature>
<evidence type="ECO:0000313" key="6">
    <source>
        <dbReference type="Proteomes" id="UP001487740"/>
    </source>
</evidence>
<evidence type="ECO:0000256" key="2">
    <source>
        <dbReference type="ARBA" id="ARBA00022723"/>
    </source>
</evidence>
<evidence type="ECO:0000256" key="1">
    <source>
        <dbReference type="ARBA" id="ARBA00006787"/>
    </source>
</evidence>
<dbReference type="PANTHER" id="PTHR10543:SF132">
    <property type="entry name" value="BETA,BETA-CAROTENE 15,15'-DIOXYGENASE"/>
    <property type="match status" value="1"/>
</dbReference>
<dbReference type="GO" id="GO:0046872">
    <property type="term" value="F:metal ion binding"/>
    <property type="evidence" value="ECO:0007669"/>
    <property type="project" value="UniProtKB-KW"/>
</dbReference>
<reference evidence="5 6" key="1">
    <citation type="submission" date="2023-03" db="EMBL/GenBank/DDBJ databases">
        <title>High-quality genome of Scylla paramamosain provides insights in environmental adaptation.</title>
        <authorList>
            <person name="Zhang L."/>
        </authorList>
    </citation>
    <scope>NUCLEOTIDE SEQUENCE [LARGE SCALE GENOMIC DNA]</scope>
    <source>
        <strain evidence="5">LZ_2023a</strain>
        <tissue evidence="5">Muscle</tissue>
    </source>
</reference>